<sequence>MANNNVNSDYFPFDTRLLNESIYEVFRITKNVTAELVKLQDVIAGQIIDMHTIWYFFISVILVYLLTSFPRVLGARIKVYCILVANAAIELAITLNLEFPSDVYVLQRSIWLTRQCCWTMAVFCLAWDAINYDDNGDSQHKDAGHCVMEDASICKSIPGVFIPEEKISNVMKVSDKQRSQGTTMTHDRSQGDKNELMDVLINTVKELRKENTHLKEKMRLLEKRNSRHVPTSQPASGPQDLKAEGSSPAHARDFSPKR</sequence>
<gene>
    <name evidence="4" type="primary">LOC102803861</name>
</gene>
<dbReference type="Proteomes" id="UP000694865">
    <property type="component" value="Unplaced"/>
</dbReference>
<feature type="compositionally biased region" description="Basic and acidic residues" evidence="1">
    <location>
        <begin position="185"/>
        <end position="195"/>
    </location>
</feature>
<evidence type="ECO:0000256" key="2">
    <source>
        <dbReference type="SAM" id="Phobius"/>
    </source>
</evidence>
<accession>A0ABM0MLV1</accession>
<proteinExistence type="predicted"/>
<protein>
    <submittedName>
        <fullName evidence="4">Uncharacterized protein LOC102803861</fullName>
    </submittedName>
</protein>
<keyword evidence="2" id="KW-0472">Membrane</keyword>
<feature type="region of interest" description="Disordered" evidence="1">
    <location>
        <begin position="218"/>
        <end position="258"/>
    </location>
</feature>
<keyword evidence="2" id="KW-1133">Transmembrane helix</keyword>
<reference evidence="4" key="1">
    <citation type="submission" date="2025-08" db="UniProtKB">
        <authorList>
            <consortium name="RefSeq"/>
        </authorList>
    </citation>
    <scope>IDENTIFICATION</scope>
    <source>
        <tissue evidence="4">Testes</tissue>
    </source>
</reference>
<organism evidence="3 4">
    <name type="scientific">Saccoglossus kowalevskii</name>
    <name type="common">Acorn worm</name>
    <dbReference type="NCBI Taxonomy" id="10224"/>
    <lineage>
        <taxon>Eukaryota</taxon>
        <taxon>Metazoa</taxon>
        <taxon>Hemichordata</taxon>
        <taxon>Enteropneusta</taxon>
        <taxon>Harrimaniidae</taxon>
        <taxon>Saccoglossus</taxon>
    </lineage>
</organism>
<dbReference type="GeneID" id="102803861"/>
<feature type="region of interest" description="Disordered" evidence="1">
    <location>
        <begin position="173"/>
        <end position="195"/>
    </location>
</feature>
<evidence type="ECO:0000256" key="1">
    <source>
        <dbReference type="SAM" id="MobiDB-lite"/>
    </source>
</evidence>
<feature type="transmembrane region" description="Helical" evidence="2">
    <location>
        <begin position="53"/>
        <end position="73"/>
    </location>
</feature>
<keyword evidence="2" id="KW-0812">Transmembrane</keyword>
<dbReference type="RefSeq" id="XP_006820992.1">
    <property type="nucleotide sequence ID" value="XM_006820929.1"/>
</dbReference>
<evidence type="ECO:0000313" key="4">
    <source>
        <dbReference type="RefSeq" id="XP_006820992.1"/>
    </source>
</evidence>
<evidence type="ECO:0000313" key="3">
    <source>
        <dbReference type="Proteomes" id="UP000694865"/>
    </source>
</evidence>
<name>A0ABM0MLV1_SACKO</name>
<keyword evidence="3" id="KW-1185">Reference proteome</keyword>